<dbReference type="InterPro" id="IPR038969">
    <property type="entry name" value="FEN"/>
</dbReference>
<dbReference type="Proteomes" id="UP000064201">
    <property type="component" value="Chromosome"/>
</dbReference>
<dbReference type="STRING" id="106634.TVD_12745"/>
<keyword evidence="7" id="KW-1185">Reference proteome</keyword>
<protein>
    <submittedName>
        <fullName evidence="6">5'-3' exonuclease</fullName>
    </submittedName>
</protein>
<dbReference type="CDD" id="cd09859">
    <property type="entry name" value="PIN_53EXO"/>
    <property type="match status" value="1"/>
</dbReference>
<evidence type="ECO:0000256" key="1">
    <source>
        <dbReference type="ARBA" id="ARBA00022722"/>
    </source>
</evidence>
<dbReference type="Gene3D" id="1.10.150.20">
    <property type="entry name" value="5' to 3' exonuclease, C-terminal subdomain"/>
    <property type="match status" value="1"/>
</dbReference>
<dbReference type="InterPro" id="IPR020045">
    <property type="entry name" value="DNA_polI_H3TH"/>
</dbReference>
<dbReference type="InterPro" id="IPR002421">
    <property type="entry name" value="5-3_exonuclease"/>
</dbReference>
<dbReference type="SUPFAM" id="SSF47807">
    <property type="entry name" value="5' to 3' exonuclease, C-terminal subdomain"/>
    <property type="match status" value="1"/>
</dbReference>
<evidence type="ECO:0000313" key="7">
    <source>
        <dbReference type="Proteomes" id="UP000064201"/>
    </source>
</evidence>
<sequence>MPTLTLVDSSIFVFRAWFARGLDPDPQGRPGGALHGLVHSLCQWLPACAPGPVAFCFDTGLRRGFRHRIDPAYKAHRPPAPPELREQFARIRELLGRLGFATLADAEYEADDLIASLARAGRAAGYRIDVKSADKDLTQVILGEQDRLHDPERGVDMDRRAIEKRFRIRPEQVADMLALAGDASDNIPGIDGVGPKTAARILRRLRDLDTVLADPPAVTRCNIRRAPAVAAAIAGQADRLRRSRRLTGLADRIPDLPAPGELHPTGPGPDASAWLHDLGVAPAYHAPLLAAAGAWRLTDTRQTA</sequence>
<dbReference type="Pfam" id="PF02739">
    <property type="entry name" value="5_3_exonuc_N"/>
    <property type="match status" value="1"/>
</dbReference>
<evidence type="ECO:0000313" key="6">
    <source>
        <dbReference type="EMBL" id="AKJ96172.1"/>
    </source>
</evidence>
<dbReference type="PATRIC" id="fig|106634.4.peg.2597"/>
<dbReference type="Pfam" id="PF01367">
    <property type="entry name" value="5_3_exonuc"/>
    <property type="match status" value="1"/>
</dbReference>
<evidence type="ECO:0000259" key="5">
    <source>
        <dbReference type="SMART" id="SM00475"/>
    </source>
</evidence>
<dbReference type="InterPro" id="IPR020046">
    <property type="entry name" value="5-3_exonucl_a-hlix_arch_N"/>
</dbReference>
<keyword evidence="2" id="KW-0378">Hydrolase</keyword>
<organism evidence="6 7">
    <name type="scientific">Thioalkalivibrio versutus</name>
    <dbReference type="NCBI Taxonomy" id="106634"/>
    <lineage>
        <taxon>Bacteria</taxon>
        <taxon>Pseudomonadati</taxon>
        <taxon>Pseudomonadota</taxon>
        <taxon>Gammaproteobacteria</taxon>
        <taxon>Chromatiales</taxon>
        <taxon>Ectothiorhodospiraceae</taxon>
        <taxon>Thioalkalivibrio</taxon>
    </lineage>
</organism>
<dbReference type="KEGG" id="tvr:TVD_12745"/>
<accession>A0A0G3G9I0</accession>
<dbReference type="GO" id="GO:0003677">
    <property type="term" value="F:DNA binding"/>
    <property type="evidence" value="ECO:0007669"/>
    <property type="project" value="UniProtKB-KW"/>
</dbReference>
<dbReference type="InterPro" id="IPR036279">
    <property type="entry name" value="5-3_exonuclease_C_sf"/>
</dbReference>
<dbReference type="GO" id="GO:0008409">
    <property type="term" value="F:5'-3' exonuclease activity"/>
    <property type="evidence" value="ECO:0007669"/>
    <property type="project" value="InterPro"/>
</dbReference>
<evidence type="ECO:0000256" key="2">
    <source>
        <dbReference type="ARBA" id="ARBA00022801"/>
    </source>
</evidence>
<dbReference type="OrthoDB" id="9806424at2"/>
<keyword evidence="6" id="KW-0269">Exonuclease</keyword>
<feature type="region of interest" description="Disordered" evidence="4">
    <location>
        <begin position="250"/>
        <end position="270"/>
    </location>
</feature>
<proteinExistence type="predicted"/>
<dbReference type="InterPro" id="IPR008918">
    <property type="entry name" value="HhH2"/>
</dbReference>
<name>A0A0G3G9I0_9GAMM</name>
<dbReference type="CDD" id="cd09898">
    <property type="entry name" value="H3TH_53EXO"/>
    <property type="match status" value="1"/>
</dbReference>
<evidence type="ECO:0000256" key="3">
    <source>
        <dbReference type="ARBA" id="ARBA00023125"/>
    </source>
</evidence>
<keyword evidence="1" id="KW-0540">Nuclease</keyword>
<dbReference type="PANTHER" id="PTHR42646">
    <property type="entry name" value="FLAP ENDONUCLEASE XNI"/>
    <property type="match status" value="1"/>
</dbReference>
<dbReference type="PANTHER" id="PTHR42646:SF2">
    <property type="entry name" value="5'-3' EXONUCLEASE FAMILY PROTEIN"/>
    <property type="match status" value="1"/>
</dbReference>
<dbReference type="InterPro" id="IPR029060">
    <property type="entry name" value="PIN-like_dom_sf"/>
</dbReference>
<evidence type="ECO:0000256" key="4">
    <source>
        <dbReference type="SAM" id="MobiDB-lite"/>
    </source>
</evidence>
<dbReference type="GO" id="GO:0033567">
    <property type="term" value="P:DNA replication, Okazaki fragment processing"/>
    <property type="evidence" value="ECO:0007669"/>
    <property type="project" value="InterPro"/>
</dbReference>
<gene>
    <name evidence="6" type="ORF">TVD_12745</name>
</gene>
<feature type="domain" description="5'-3' exonuclease" evidence="5">
    <location>
        <begin position="1"/>
        <end position="264"/>
    </location>
</feature>
<dbReference type="AlphaFoldDB" id="A0A0G3G9I0"/>
<dbReference type="SUPFAM" id="SSF88723">
    <property type="entry name" value="PIN domain-like"/>
    <property type="match status" value="1"/>
</dbReference>
<dbReference type="Gene3D" id="3.40.50.1010">
    <property type="entry name" value="5'-nuclease"/>
    <property type="match status" value="1"/>
</dbReference>
<dbReference type="SMART" id="SM00279">
    <property type="entry name" value="HhH2"/>
    <property type="match status" value="1"/>
</dbReference>
<dbReference type="EMBL" id="CP011367">
    <property type="protein sequence ID" value="AKJ96172.1"/>
    <property type="molecule type" value="Genomic_DNA"/>
</dbReference>
<dbReference type="SMART" id="SM00475">
    <property type="entry name" value="53EXOc"/>
    <property type="match status" value="1"/>
</dbReference>
<keyword evidence="3" id="KW-0238">DNA-binding</keyword>
<dbReference type="GO" id="GO:0017108">
    <property type="term" value="F:5'-flap endonuclease activity"/>
    <property type="evidence" value="ECO:0007669"/>
    <property type="project" value="InterPro"/>
</dbReference>
<reference evidence="6 7" key="1">
    <citation type="submission" date="2015-04" db="EMBL/GenBank/DDBJ databases">
        <title>Complete Sequence for the Genome of the Thioalkalivibrio versutus D301.</title>
        <authorList>
            <person name="Mu T."/>
            <person name="Zhou J."/>
            <person name="Xu X."/>
        </authorList>
    </citation>
    <scope>NUCLEOTIDE SEQUENCE [LARGE SCALE GENOMIC DNA]</scope>
    <source>
        <strain evidence="6 7">D301</strain>
    </source>
</reference>